<protein>
    <submittedName>
        <fullName evidence="1">Uncharacterized protein</fullName>
    </submittedName>
</protein>
<organism evidence="1 2">
    <name type="scientific">Elysia crispata</name>
    <name type="common">lettuce slug</name>
    <dbReference type="NCBI Taxonomy" id="231223"/>
    <lineage>
        <taxon>Eukaryota</taxon>
        <taxon>Metazoa</taxon>
        <taxon>Spiralia</taxon>
        <taxon>Lophotrochozoa</taxon>
        <taxon>Mollusca</taxon>
        <taxon>Gastropoda</taxon>
        <taxon>Heterobranchia</taxon>
        <taxon>Euthyneura</taxon>
        <taxon>Panpulmonata</taxon>
        <taxon>Sacoglossa</taxon>
        <taxon>Placobranchoidea</taxon>
        <taxon>Plakobranchidae</taxon>
        <taxon>Elysia</taxon>
    </lineage>
</organism>
<sequence>MKETKSVTKCPQKRRTFIPEVPNITPAFVDGIVNILNSTGIAQKAGPIVGCVKIFIVVKERKWDDSTACAFGLGSSKL</sequence>
<proteinExistence type="predicted"/>
<keyword evidence="2" id="KW-1185">Reference proteome</keyword>
<dbReference type="EMBL" id="JAWDGP010004759">
    <property type="protein sequence ID" value="KAK3762081.1"/>
    <property type="molecule type" value="Genomic_DNA"/>
</dbReference>
<evidence type="ECO:0000313" key="1">
    <source>
        <dbReference type="EMBL" id="KAK3762081.1"/>
    </source>
</evidence>
<dbReference type="AlphaFoldDB" id="A0AAE0Z4E7"/>
<comment type="caution">
    <text evidence="1">The sequence shown here is derived from an EMBL/GenBank/DDBJ whole genome shotgun (WGS) entry which is preliminary data.</text>
</comment>
<dbReference type="Proteomes" id="UP001283361">
    <property type="component" value="Unassembled WGS sequence"/>
</dbReference>
<name>A0AAE0Z4E7_9GAST</name>
<reference evidence="1" key="1">
    <citation type="journal article" date="2023" name="G3 (Bethesda)">
        <title>A reference genome for the long-term kleptoplast-retaining sea slug Elysia crispata morphotype clarki.</title>
        <authorList>
            <person name="Eastman K.E."/>
            <person name="Pendleton A.L."/>
            <person name="Shaikh M.A."/>
            <person name="Suttiyut T."/>
            <person name="Ogas R."/>
            <person name="Tomko P."/>
            <person name="Gavelis G."/>
            <person name="Widhalm J.R."/>
            <person name="Wisecaver J.H."/>
        </authorList>
    </citation>
    <scope>NUCLEOTIDE SEQUENCE</scope>
    <source>
        <strain evidence="1">ECLA1</strain>
    </source>
</reference>
<accession>A0AAE0Z4E7</accession>
<evidence type="ECO:0000313" key="2">
    <source>
        <dbReference type="Proteomes" id="UP001283361"/>
    </source>
</evidence>
<gene>
    <name evidence="1" type="ORF">RRG08_037179</name>
</gene>